<reference evidence="7 8" key="1">
    <citation type="submission" date="2019-01" db="EMBL/GenBank/DDBJ databases">
        <title>Genome Assembly of Collichthys lucidus.</title>
        <authorList>
            <person name="Cai M."/>
            <person name="Xiao S."/>
        </authorList>
    </citation>
    <scope>NUCLEOTIDE SEQUENCE [LARGE SCALE GENOMIC DNA]</scope>
    <source>
        <strain evidence="7">JT15FE1705JMU</strain>
        <tissue evidence="7">Muscle</tissue>
    </source>
</reference>
<dbReference type="InterPro" id="IPR026657">
    <property type="entry name" value="DDA3/GTSE-1"/>
</dbReference>
<keyword evidence="2" id="KW-0963">Cytoplasm</keyword>
<gene>
    <name evidence="7" type="ORF">D9C73_007900</name>
</gene>
<feature type="compositionally biased region" description="Low complexity" evidence="5">
    <location>
        <begin position="228"/>
        <end position="242"/>
    </location>
</feature>
<feature type="domain" description="G2 and S phase-expressed protein 1 N-terminal" evidence="6">
    <location>
        <begin position="10"/>
        <end position="147"/>
    </location>
</feature>
<evidence type="ECO:0000313" key="7">
    <source>
        <dbReference type="EMBL" id="TKS73819.1"/>
    </source>
</evidence>
<keyword evidence="3" id="KW-0597">Phosphoprotein</keyword>
<dbReference type="AlphaFoldDB" id="A0A4U5UGY0"/>
<organism evidence="7 8">
    <name type="scientific">Collichthys lucidus</name>
    <name type="common">Big head croaker</name>
    <name type="synonym">Sciaena lucida</name>
    <dbReference type="NCBI Taxonomy" id="240159"/>
    <lineage>
        <taxon>Eukaryota</taxon>
        <taxon>Metazoa</taxon>
        <taxon>Chordata</taxon>
        <taxon>Craniata</taxon>
        <taxon>Vertebrata</taxon>
        <taxon>Euteleostomi</taxon>
        <taxon>Actinopterygii</taxon>
        <taxon>Neopterygii</taxon>
        <taxon>Teleostei</taxon>
        <taxon>Neoteleostei</taxon>
        <taxon>Acanthomorphata</taxon>
        <taxon>Eupercaria</taxon>
        <taxon>Sciaenidae</taxon>
        <taxon>Collichthys</taxon>
    </lineage>
</organism>
<feature type="region of interest" description="Disordered" evidence="5">
    <location>
        <begin position="532"/>
        <end position="562"/>
    </location>
</feature>
<feature type="compositionally biased region" description="Polar residues" evidence="5">
    <location>
        <begin position="544"/>
        <end position="559"/>
    </location>
</feature>
<dbReference type="EMBL" id="CM014084">
    <property type="protein sequence ID" value="TKS73819.1"/>
    <property type="molecule type" value="Genomic_DNA"/>
</dbReference>
<name>A0A4U5UGY0_COLLU</name>
<evidence type="ECO:0000313" key="8">
    <source>
        <dbReference type="Proteomes" id="UP000298787"/>
    </source>
</evidence>
<feature type="compositionally biased region" description="Low complexity" evidence="5">
    <location>
        <begin position="280"/>
        <end position="299"/>
    </location>
</feature>
<feature type="region of interest" description="Disordered" evidence="5">
    <location>
        <begin position="454"/>
        <end position="516"/>
    </location>
</feature>
<proteinExistence type="predicted"/>
<dbReference type="Pfam" id="PF15259">
    <property type="entry name" value="GTSE1_N"/>
    <property type="match status" value="1"/>
</dbReference>
<dbReference type="GO" id="GO:0008017">
    <property type="term" value="F:microtubule binding"/>
    <property type="evidence" value="ECO:0007669"/>
    <property type="project" value="TreeGrafter"/>
</dbReference>
<feature type="compositionally biased region" description="Polar residues" evidence="5">
    <location>
        <begin position="368"/>
        <end position="382"/>
    </location>
</feature>
<sequence>MDCRANSDLLFLRDEKFDFDVSLSPGSSTGDEEEVFVGPVTHKERCVSVHVVSHLEDSGGGVRMSWSPLTEDQLETVCQEAHKLADQLQSSELSWPPSEDDKPTNMTADTNAGREEFVQDAEAKLGVLGQASALSPIKRQTFCVQDSPMKQLPPAIQHRLLRGSTTNAASSARPATTAPSTRHASANTNSFTRPAASKRLSTSSPVAGVKAQPRTGLRGKATLGVVLPSKPAAPTASSSASKSRVDRTRLQPPSKAAGNWRRSSTSRPPNRAESSEDLLSDSASVASDISDSSLNSSLLGKRTLAPPTKSVTRNLSGVKAPLQNKRATDRRNTSSSSSSVSSFNSSISLSPAKGKLNSSLNRSLSGSTGPAPSSISRPANQSKPRRSTVYATTEPASSIAGCRSLSTQGKKPSEVEPVKATRSTPLKRAEAMPLQQTPAKRVMERIALNPIAALPRPQSGLKTKSKPEALVFPTPSGGVRGVPPGDGASKTLKPKRLMSASQVDSPAPANTQEVEPVDLPDIQPFCLEEEEPPAALLSSPPQPDQSESTDPGAPSQSEPETGRNLIELETIEESNTKTQEVLLLDLPAPSLQPQEKLLIDLTNTPNLIRTSNKTCTTNQQLIDLSSPLIKWSPEDKGENNAPLINLSF</sequence>
<feature type="region of interest" description="Disordered" evidence="5">
    <location>
        <begin position="88"/>
        <end position="109"/>
    </location>
</feature>
<dbReference type="Proteomes" id="UP000298787">
    <property type="component" value="Chromosome 7"/>
</dbReference>
<evidence type="ECO:0000259" key="6">
    <source>
        <dbReference type="Pfam" id="PF15259"/>
    </source>
</evidence>
<dbReference type="InterPro" id="IPR032768">
    <property type="entry name" value="GTSE1_N"/>
</dbReference>
<comment type="subcellular location">
    <subcellularLocation>
        <location evidence="1">Cytoplasm</location>
        <location evidence="1">Cytoskeleton</location>
    </subcellularLocation>
</comment>
<keyword evidence="8" id="KW-1185">Reference proteome</keyword>
<feature type="compositionally biased region" description="Polar residues" evidence="5">
    <location>
        <begin position="499"/>
        <end position="513"/>
    </location>
</feature>
<evidence type="ECO:0000256" key="5">
    <source>
        <dbReference type="SAM" id="MobiDB-lite"/>
    </source>
</evidence>
<evidence type="ECO:0000256" key="1">
    <source>
        <dbReference type="ARBA" id="ARBA00004245"/>
    </source>
</evidence>
<dbReference type="PANTHER" id="PTHR21584:SF10">
    <property type="entry name" value="G2 AND S PHASE-EXPRESSED PROTEIN 1"/>
    <property type="match status" value="1"/>
</dbReference>
<accession>A0A4U5UGY0</accession>
<evidence type="ECO:0000256" key="2">
    <source>
        <dbReference type="ARBA" id="ARBA00022490"/>
    </source>
</evidence>
<protein>
    <submittedName>
        <fullName evidence="7">G2 and S phase-expressed protein 1</fullName>
    </submittedName>
</protein>
<feature type="region of interest" description="Disordered" evidence="5">
    <location>
        <begin position="164"/>
        <end position="436"/>
    </location>
</feature>
<dbReference type="GO" id="GO:0005881">
    <property type="term" value="C:cytoplasmic microtubule"/>
    <property type="evidence" value="ECO:0007669"/>
    <property type="project" value="TreeGrafter"/>
</dbReference>
<keyword evidence="4" id="KW-0206">Cytoskeleton</keyword>
<dbReference type="PANTHER" id="PTHR21584">
    <property type="entry name" value="DIFFERENTIAL DISPLAY AND ACTIVATED BY P53 DDA3 /G2 S PHASE EXPRESSED 1"/>
    <property type="match status" value="1"/>
</dbReference>
<feature type="compositionally biased region" description="Low complexity" evidence="5">
    <location>
        <begin position="334"/>
        <end position="367"/>
    </location>
</feature>
<feature type="compositionally biased region" description="Low complexity" evidence="5">
    <location>
        <begin position="164"/>
        <end position="186"/>
    </location>
</feature>
<evidence type="ECO:0000256" key="4">
    <source>
        <dbReference type="ARBA" id="ARBA00023212"/>
    </source>
</evidence>
<evidence type="ECO:0000256" key="3">
    <source>
        <dbReference type="ARBA" id="ARBA00022553"/>
    </source>
</evidence>